<keyword evidence="4 13" id="KW-0963">Cytoplasm</keyword>
<accession>A0ABU1XTR2</accession>
<evidence type="ECO:0000256" key="1">
    <source>
        <dbReference type="ARBA" id="ARBA00004496"/>
    </source>
</evidence>
<organism evidence="15 16">
    <name type="scientific">Luteimonas terrae</name>
    <dbReference type="NCBI Taxonomy" id="1530191"/>
    <lineage>
        <taxon>Bacteria</taxon>
        <taxon>Pseudomonadati</taxon>
        <taxon>Pseudomonadota</taxon>
        <taxon>Gammaproteobacteria</taxon>
        <taxon>Lysobacterales</taxon>
        <taxon>Lysobacteraceae</taxon>
        <taxon>Luteimonas</taxon>
    </lineage>
</organism>
<dbReference type="RefSeq" id="WP_310231723.1">
    <property type="nucleotide sequence ID" value="NZ_JAVDWO010000001.1"/>
</dbReference>
<dbReference type="PROSITE" id="PS50862">
    <property type="entry name" value="AA_TRNA_LIGASE_II"/>
    <property type="match status" value="1"/>
</dbReference>
<comment type="caution">
    <text evidence="15">The sequence shown here is derived from an EMBL/GenBank/DDBJ whole genome shotgun (WGS) entry which is preliminary data.</text>
</comment>
<evidence type="ECO:0000256" key="11">
    <source>
        <dbReference type="ARBA" id="ARBA00023146"/>
    </source>
</evidence>
<evidence type="ECO:0000256" key="3">
    <source>
        <dbReference type="ARBA" id="ARBA00011209"/>
    </source>
</evidence>
<reference evidence="15 16" key="1">
    <citation type="submission" date="2023-07" db="EMBL/GenBank/DDBJ databases">
        <title>Sorghum-associated microbial communities from plants grown in Nebraska, USA.</title>
        <authorList>
            <person name="Schachtman D."/>
        </authorList>
    </citation>
    <scope>NUCLEOTIDE SEQUENCE [LARGE SCALE GENOMIC DNA]</scope>
    <source>
        <strain evidence="15 16">4099</strain>
    </source>
</reference>
<gene>
    <name evidence="13" type="primary">pheS</name>
    <name evidence="15" type="ORF">J2W68_000173</name>
</gene>
<evidence type="ECO:0000256" key="8">
    <source>
        <dbReference type="ARBA" id="ARBA00022840"/>
    </source>
</evidence>
<evidence type="ECO:0000259" key="14">
    <source>
        <dbReference type="PROSITE" id="PS50862"/>
    </source>
</evidence>
<dbReference type="EC" id="6.1.1.20" evidence="13"/>
<evidence type="ECO:0000256" key="10">
    <source>
        <dbReference type="ARBA" id="ARBA00022917"/>
    </source>
</evidence>
<dbReference type="InterPro" id="IPR002319">
    <property type="entry name" value="Phenylalanyl-tRNA_Synthase"/>
</dbReference>
<comment type="cofactor">
    <cofactor evidence="13">
        <name>Mg(2+)</name>
        <dbReference type="ChEBI" id="CHEBI:18420"/>
    </cofactor>
    <text evidence="13">Binds 2 magnesium ions per tetramer.</text>
</comment>
<name>A0ABU1XTR2_9GAMM</name>
<evidence type="ECO:0000256" key="7">
    <source>
        <dbReference type="ARBA" id="ARBA00022741"/>
    </source>
</evidence>
<dbReference type="EMBL" id="JAVDWO010000001">
    <property type="protein sequence ID" value="MDR7191471.1"/>
    <property type="molecule type" value="Genomic_DNA"/>
</dbReference>
<keyword evidence="16" id="KW-1185">Reference proteome</keyword>
<keyword evidence="8 13" id="KW-0067">ATP-binding</keyword>
<evidence type="ECO:0000313" key="15">
    <source>
        <dbReference type="EMBL" id="MDR7191471.1"/>
    </source>
</evidence>
<evidence type="ECO:0000256" key="13">
    <source>
        <dbReference type="HAMAP-Rule" id="MF_00281"/>
    </source>
</evidence>
<dbReference type="CDD" id="cd00496">
    <property type="entry name" value="PheRS_alpha_core"/>
    <property type="match status" value="1"/>
</dbReference>
<dbReference type="PANTHER" id="PTHR11538:SF41">
    <property type="entry name" value="PHENYLALANINE--TRNA LIGASE, MITOCHONDRIAL"/>
    <property type="match status" value="1"/>
</dbReference>
<dbReference type="InterPro" id="IPR004188">
    <property type="entry name" value="Phe-tRNA_ligase_II_N"/>
</dbReference>
<dbReference type="SUPFAM" id="SSF46589">
    <property type="entry name" value="tRNA-binding arm"/>
    <property type="match status" value="1"/>
</dbReference>
<dbReference type="Proteomes" id="UP001256588">
    <property type="component" value="Unassembled WGS sequence"/>
</dbReference>
<keyword evidence="10 13" id="KW-0648">Protein biosynthesis</keyword>
<dbReference type="Pfam" id="PF02912">
    <property type="entry name" value="Phe_tRNA-synt_N"/>
    <property type="match status" value="1"/>
</dbReference>
<evidence type="ECO:0000256" key="9">
    <source>
        <dbReference type="ARBA" id="ARBA00022842"/>
    </source>
</evidence>
<feature type="binding site" evidence="13">
    <location>
        <position position="252"/>
    </location>
    <ligand>
        <name>Mg(2+)</name>
        <dbReference type="ChEBI" id="CHEBI:18420"/>
        <note>shared with beta subunit</note>
    </ligand>
</feature>
<comment type="similarity">
    <text evidence="2 13">Belongs to the class-II aminoacyl-tRNA synthetase family. Phe-tRNA synthetase alpha subunit type 1 subfamily.</text>
</comment>
<dbReference type="SUPFAM" id="SSF55681">
    <property type="entry name" value="Class II aaRS and biotin synthetases"/>
    <property type="match status" value="1"/>
</dbReference>
<proteinExistence type="inferred from homology"/>
<evidence type="ECO:0000256" key="6">
    <source>
        <dbReference type="ARBA" id="ARBA00022723"/>
    </source>
</evidence>
<dbReference type="InterPro" id="IPR004529">
    <property type="entry name" value="Phe-tRNA-synth_IIc_asu"/>
</dbReference>
<evidence type="ECO:0000256" key="2">
    <source>
        <dbReference type="ARBA" id="ARBA00010207"/>
    </source>
</evidence>
<dbReference type="InterPro" id="IPR045864">
    <property type="entry name" value="aa-tRNA-synth_II/BPL/LPL"/>
</dbReference>
<dbReference type="GO" id="GO:0004826">
    <property type="term" value="F:phenylalanine-tRNA ligase activity"/>
    <property type="evidence" value="ECO:0007669"/>
    <property type="project" value="UniProtKB-EC"/>
</dbReference>
<keyword evidence="5 13" id="KW-0436">Ligase</keyword>
<evidence type="ECO:0000256" key="12">
    <source>
        <dbReference type="ARBA" id="ARBA00049255"/>
    </source>
</evidence>
<dbReference type="InterPro" id="IPR010978">
    <property type="entry name" value="tRNA-bd_arm"/>
</dbReference>
<comment type="subunit">
    <text evidence="3 13">Tetramer of two alpha and two beta subunits.</text>
</comment>
<evidence type="ECO:0000256" key="4">
    <source>
        <dbReference type="ARBA" id="ARBA00022490"/>
    </source>
</evidence>
<dbReference type="InterPro" id="IPR006195">
    <property type="entry name" value="aa-tRNA-synth_II"/>
</dbReference>
<feature type="domain" description="Aminoacyl-transfer RNA synthetases class-II family profile" evidence="14">
    <location>
        <begin position="118"/>
        <end position="329"/>
    </location>
</feature>
<protein>
    <recommendedName>
        <fullName evidence="13">Phenylalanine--tRNA ligase alpha subunit</fullName>
        <ecNumber evidence="13">6.1.1.20</ecNumber>
    </recommendedName>
    <alternativeName>
        <fullName evidence="13">Phenylalanyl-tRNA synthetase alpha subunit</fullName>
        <shortName evidence="13">PheRS</shortName>
    </alternativeName>
</protein>
<dbReference type="InterPro" id="IPR022911">
    <property type="entry name" value="Phe_tRNA_ligase_alpha1_bac"/>
</dbReference>
<comment type="catalytic activity">
    <reaction evidence="12 13">
        <text>tRNA(Phe) + L-phenylalanine + ATP = L-phenylalanyl-tRNA(Phe) + AMP + diphosphate + H(+)</text>
        <dbReference type="Rhea" id="RHEA:19413"/>
        <dbReference type="Rhea" id="RHEA-COMP:9668"/>
        <dbReference type="Rhea" id="RHEA-COMP:9699"/>
        <dbReference type="ChEBI" id="CHEBI:15378"/>
        <dbReference type="ChEBI" id="CHEBI:30616"/>
        <dbReference type="ChEBI" id="CHEBI:33019"/>
        <dbReference type="ChEBI" id="CHEBI:58095"/>
        <dbReference type="ChEBI" id="CHEBI:78442"/>
        <dbReference type="ChEBI" id="CHEBI:78531"/>
        <dbReference type="ChEBI" id="CHEBI:456215"/>
        <dbReference type="EC" id="6.1.1.20"/>
    </reaction>
</comment>
<dbReference type="Pfam" id="PF01409">
    <property type="entry name" value="tRNA-synt_2d"/>
    <property type="match status" value="1"/>
</dbReference>
<keyword evidence="6 13" id="KW-0479">Metal-binding</keyword>
<keyword evidence="7 13" id="KW-0547">Nucleotide-binding</keyword>
<dbReference type="PANTHER" id="PTHR11538">
    <property type="entry name" value="PHENYLALANYL-TRNA SYNTHETASE"/>
    <property type="match status" value="1"/>
</dbReference>
<evidence type="ECO:0000256" key="5">
    <source>
        <dbReference type="ARBA" id="ARBA00022598"/>
    </source>
</evidence>
<dbReference type="Gene3D" id="3.30.930.10">
    <property type="entry name" value="Bira Bifunctional Protein, Domain 2"/>
    <property type="match status" value="1"/>
</dbReference>
<comment type="subcellular location">
    <subcellularLocation>
        <location evidence="1 13">Cytoplasm</location>
    </subcellularLocation>
</comment>
<evidence type="ECO:0000313" key="16">
    <source>
        <dbReference type="Proteomes" id="UP001256588"/>
    </source>
</evidence>
<dbReference type="HAMAP" id="MF_00281">
    <property type="entry name" value="Phe_tRNA_synth_alpha1"/>
    <property type="match status" value="1"/>
</dbReference>
<dbReference type="NCBIfam" id="TIGR00468">
    <property type="entry name" value="pheS"/>
    <property type="match status" value="1"/>
</dbReference>
<keyword evidence="9 13" id="KW-0460">Magnesium</keyword>
<keyword evidence="11 13" id="KW-0030">Aminoacyl-tRNA synthetase</keyword>
<sequence>MSEIDSLSNQALADIEAAATPEALEALRVGLLGKSGSITAQLKALGALPGDQRKAAGEAINRARDVIGTALSTRKIALDDIALDAKLSSQTIDVTLPGRDGVRGGVHPISRTLERIADIFGRLGYELADGPEIEDDWHNFEALNFPPHHPARAMHDTFYFGDGRLLRTHTSGVQVRYMGDHAPPLRMIAAGKVYRSDSDQTHSPMFHQVEGLLVDEHATFADLKGTLSEFVRAFFERDFEMRFRPSYFPFVEPGAEVDIAWQQADGSTRWLEVLGCGMVHPNVLKAVGIDPERYTGFAFGLGVERFAMLRYGVDDLRAFFDNDVRFLRQFA</sequence>